<organism evidence="2 3">
    <name type="scientific">Meloidogyne graminicola</name>
    <dbReference type="NCBI Taxonomy" id="189291"/>
    <lineage>
        <taxon>Eukaryota</taxon>
        <taxon>Metazoa</taxon>
        <taxon>Ecdysozoa</taxon>
        <taxon>Nematoda</taxon>
        <taxon>Chromadorea</taxon>
        <taxon>Rhabditida</taxon>
        <taxon>Tylenchina</taxon>
        <taxon>Tylenchomorpha</taxon>
        <taxon>Tylenchoidea</taxon>
        <taxon>Meloidogynidae</taxon>
        <taxon>Meloidogyninae</taxon>
        <taxon>Meloidogyne</taxon>
    </lineage>
</organism>
<dbReference type="OrthoDB" id="271386at2759"/>
<feature type="signal peptide" evidence="1">
    <location>
        <begin position="1"/>
        <end position="23"/>
    </location>
</feature>
<evidence type="ECO:0000256" key="1">
    <source>
        <dbReference type="SAM" id="SignalP"/>
    </source>
</evidence>
<reference evidence="2" key="1">
    <citation type="journal article" date="2020" name="Ecol. Evol.">
        <title>Genome structure and content of the rice root-knot nematode (Meloidogyne graminicola).</title>
        <authorList>
            <person name="Phan N.T."/>
            <person name="Danchin E.G.J."/>
            <person name="Klopp C."/>
            <person name="Perfus-Barbeoch L."/>
            <person name="Kozlowski D.K."/>
            <person name="Koutsovoulos G.D."/>
            <person name="Lopez-Roques C."/>
            <person name="Bouchez O."/>
            <person name="Zahm M."/>
            <person name="Besnard G."/>
            <person name="Bellafiore S."/>
        </authorList>
    </citation>
    <scope>NUCLEOTIDE SEQUENCE</scope>
    <source>
        <strain evidence="2">VN-18</strain>
    </source>
</reference>
<dbReference type="EMBL" id="JABEBT010000173">
    <property type="protein sequence ID" value="KAF7626920.1"/>
    <property type="molecule type" value="Genomic_DNA"/>
</dbReference>
<protein>
    <submittedName>
        <fullName evidence="2">Uncharacterized protein</fullName>
    </submittedName>
</protein>
<dbReference type="Proteomes" id="UP000605970">
    <property type="component" value="Unassembled WGS sequence"/>
</dbReference>
<keyword evidence="3" id="KW-1185">Reference proteome</keyword>
<sequence length="190" mass="22763">MALFNFLCFSFIFLSKMLKQFSSNFLQQLRQFNSFKRLINSNLQHKCLIHSICKKQFNLQNQSISTNPVEEQILEYYECYEEDAVQFLPEIEPYLRKDLTLRPLSTISPDEIIEVLQDQRAKEIEFFESSGPFTIICSPYNKRHGKALMIILRTFMKRNFFFENIFKINFDWTKTLAVGMCYIWLILQFI</sequence>
<feature type="chain" id="PRO_5035937918" evidence="1">
    <location>
        <begin position="24"/>
        <end position="190"/>
    </location>
</feature>
<evidence type="ECO:0000313" key="2">
    <source>
        <dbReference type="EMBL" id="KAF7626920.1"/>
    </source>
</evidence>
<evidence type="ECO:0000313" key="3">
    <source>
        <dbReference type="Proteomes" id="UP000605970"/>
    </source>
</evidence>
<keyword evidence="1" id="KW-0732">Signal</keyword>
<accession>A0A8S9ZD03</accession>
<dbReference type="AlphaFoldDB" id="A0A8S9ZD03"/>
<proteinExistence type="predicted"/>
<name>A0A8S9ZD03_9BILA</name>
<comment type="caution">
    <text evidence="2">The sequence shown here is derived from an EMBL/GenBank/DDBJ whole genome shotgun (WGS) entry which is preliminary data.</text>
</comment>
<gene>
    <name evidence="2" type="ORF">Mgra_00009673</name>
</gene>